<keyword evidence="14" id="KW-1185">Reference proteome</keyword>
<evidence type="ECO:0000256" key="1">
    <source>
        <dbReference type="ARBA" id="ARBA00004141"/>
    </source>
</evidence>
<dbReference type="SUPFAM" id="SSF90123">
    <property type="entry name" value="ABC transporter transmembrane region"/>
    <property type="match status" value="2"/>
</dbReference>
<feature type="transmembrane region" description="Helical" evidence="10">
    <location>
        <begin position="32"/>
        <end position="51"/>
    </location>
</feature>
<dbReference type="Proteomes" id="UP000774617">
    <property type="component" value="Unassembled WGS sequence"/>
</dbReference>
<keyword evidence="8" id="KW-0325">Glycoprotein</keyword>
<reference evidence="13 14" key="1">
    <citation type="journal article" date="2021" name="Nat. Commun.">
        <title>Genetic determinants of endophytism in the Arabidopsis root mycobiome.</title>
        <authorList>
            <person name="Mesny F."/>
            <person name="Miyauchi S."/>
            <person name="Thiergart T."/>
            <person name="Pickel B."/>
            <person name="Atanasova L."/>
            <person name="Karlsson M."/>
            <person name="Huettel B."/>
            <person name="Barry K.W."/>
            <person name="Haridas S."/>
            <person name="Chen C."/>
            <person name="Bauer D."/>
            <person name="Andreopoulos W."/>
            <person name="Pangilinan J."/>
            <person name="LaButti K."/>
            <person name="Riley R."/>
            <person name="Lipzen A."/>
            <person name="Clum A."/>
            <person name="Drula E."/>
            <person name="Henrissat B."/>
            <person name="Kohler A."/>
            <person name="Grigoriev I.V."/>
            <person name="Martin F.M."/>
            <person name="Hacquard S."/>
        </authorList>
    </citation>
    <scope>NUCLEOTIDE SEQUENCE [LARGE SCALE GENOMIC DNA]</scope>
    <source>
        <strain evidence="13 14">MPI-SDFR-AT-0080</strain>
    </source>
</reference>
<evidence type="ECO:0000259" key="11">
    <source>
        <dbReference type="PROSITE" id="PS50893"/>
    </source>
</evidence>
<feature type="transmembrane region" description="Helical" evidence="10">
    <location>
        <begin position="1055"/>
        <end position="1073"/>
    </location>
</feature>
<comment type="caution">
    <text evidence="13">The sequence shown here is derived from an EMBL/GenBank/DDBJ whole genome shotgun (WGS) entry which is preliminary data.</text>
</comment>
<dbReference type="CDD" id="cd18580">
    <property type="entry name" value="ABC_6TM_ABCC_D2"/>
    <property type="match status" value="1"/>
</dbReference>
<dbReference type="InterPro" id="IPR003439">
    <property type="entry name" value="ABC_transporter-like_ATP-bd"/>
</dbReference>
<dbReference type="Gene3D" id="1.20.1560.10">
    <property type="entry name" value="ABC transporter type 1, transmembrane domain"/>
    <property type="match status" value="2"/>
</dbReference>
<feature type="domain" description="ABC transporter" evidence="11">
    <location>
        <begin position="628"/>
        <end position="862"/>
    </location>
</feature>
<dbReference type="InterPro" id="IPR017871">
    <property type="entry name" value="ABC_transporter-like_CS"/>
</dbReference>
<keyword evidence="7 10" id="KW-0472">Membrane</keyword>
<dbReference type="InterPro" id="IPR011527">
    <property type="entry name" value="ABC1_TM_dom"/>
</dbReference>
<dbReference type="PANTHER" id="PTHR24223">
    <property type="entry name" value="ATP-BINDING CASSETTE SUB-FAMILY C"/>
    <property type="match status" value="1"/>
</dbReference>
<feature type="transmembrane region" description="Helical" evidence="10">
    <location>
        <begin position="315"/>
        <end position="339"/>
    </location>
</feature>
<feature type="transmembrane region" description="Helical" evidence="10">
    <location>
        <begin position="105"/>
        <end position="126"/>
    </location>
</feature>
<name>A0ABQ8G5A1_9PEZI</name>
<dbReference type="InterPro" id="IPR050173">
    <property type="entry name" value="ABC_transporter_C-like"/>
</dbReference>
<dbReference type="InterPro" id="IPR056227">
    <property type="entry name" value="TMD0_ABC"/>
</dbReference>
<evidence type="ECO:0000313" key="14">
    <source>
        <dbReference type="Proteomes" id="UP000774617"/>
    </source>
</evidence>
<dbReference type="CDD" id="cd03244">
    <property type="entry name" value="ABCC_MRP_domain2"/>
    <property type="match status" value="1"/>
</dbReference>
<feature type="domain" description="ABC transmembrane type-1" evidence="12">
    <location>
        <begin position="915"/>
        <end position="1194"/>
    </location>
</feature>
<feature type="transmembrane region" description="Helical" evidence="10">
    <location>
        <begin position="165"/>
        <end position="185"/>
    </location>
</feature>
<keyword evidence="6 10" id="KW-1133">Transmembrane helix</keyword>
<protein>
    <submittedName>
        <fullName evidence="13">ABC transporter</fullName>
    </submittedName>
</protein>
<dbReference type="SUPFAM" id="SSF52540">
    <property type="entry name" value="P-loop containing nucleoside triphosphate hydrolases"/>
    <property type="match status" value="2"/>
</dbReference>
<feature type="transmembrane region" description="Helical" evidence="10">
    <location>
        <begin position="494"/>
        <end position="527"/>
    </location>
</feature>
<feature type="transmembrane region" description="Helical" evidence="10">
    <location>
        <begin position="1137"/>
        <end position="1156"/>
    </location>
</feature>
<dbReference type="Pfam" id="PF00664">
    <property type="entry name" value="ABC_membrane"/>
    <property type="match status" value="1"/>
</dbReference>
<dbReference type="InterPro" id="IPR036640">
    <property type="entry name" value="ABC1_TM_sf"/>
</dbReference>
<dbReference type="InterPro" id="IPR044726">
    <property type="entry name" value="ABCC_6TM_D2"/>
</dbReference>
<dbReference type="SMART" id="SM00382">
    <property type="entry name" value="AAA"/>
    <property type="match status" value="2"/>
</dbReference>
<keyword evidence="3 10" id="KW-0812">Transmembrane</keyword>
<evidence type="ECO:0000256" key="9">
    <source>
        <dbReference type="SAM" id="MobiDB-lite"/>
    </source>
</evidence>
<evidence type="ECO:0000259" key="12">
    <source>
        <dbReference type="PROSITE" id="PS50929"/>
    </source>
</evidence>
<keyword evidence="5" id="KW-0067">ATP-binding</keyword>
<dbReference type="PROSITE" id="PS50929">
    <property type="entry name" value="ABC_TM1F"/>
    <property type="match status" value="2"/>
</dbReference>
<feature type="region of interest" description="Disordered" evidence="9">
    <location>
        <begin position="579"/>
        <end position="612"/>
    </location>
</feature>
<evidence type="ECO:0000256" key="3">
    <source>
        <dbReference type="ARBA" id="ARBA00022692"/>
    </source>
</evidence>
<feature type="transmembrane region" description="Helical" evidence="10">
    <location>
        <begin position="72"/>
        <end position="93"/>
    </location>
</feature>
<sequence>MSQSDQSCPISVDDSFGPWAGNSCRGGFDFTLLFEESILSIPLSCLFLLLLPSRTLHLVKSDIKILSTPLPLLKLAAAVTLLCLNTALVGLWASTPSSTITHTRASVPAAVLTFAVSLGFCLLSWLEHARSIRPSFILNIYLFLSLLLDTARVRTLYMLGPYRTIPALFVSTMVIRAVMMVLESVEKRHILLPAHKDRSKDATSGTFNRSVFFWLTSLFIYGYRNILGLHDLYPMDKKLKSERLYKSLEEAWQRVPDKTVAGALFNTWLGACSGPVMSAAIPKLCSIGFTYAQPFLITEAIALASTPKAQRYDNIGYGLIGAYIIVYTGIAISTGQYEWRIYRAASMMRGGIVPCIYNKTLRLDSSAVSSADALTLISTDIDTIVQGIVQLHETWGGLVEIGVAVYLIYRQLGAACAMPVAFSIVVMIGTIFLAIPTGTRQAAWIQASQERVTATSKTLGNMKWLKISGLSDVAFSIIRELRVREMEISRKFRLLLGVSILFSICTPIWGPILTFFTFAGIAAGGSTTLTISKAFTSLSLLVLLNKPLANIIIALPTIAGAMASFQRIQDYLNAKEREDKRLAGDPRETRALPTQKSERSTSEAPILDSWPRGDEHELNELRNHSTCTLNEDVIASVQGSFAWSDDSEPVIDITEWNIRRRTFTLVLGPVGCGKSTLLKSLLGELSSFRGTIRTKYSGVAYSEQTPWLPNRTVRDVIVGHADFDDSWYQKVIKACALEHDMLSWPKGDETTVGTKGISMSGGQKQRLSIARAVYARKEFVIFDDVFSGLDAATEELVFDSLLGQEGMLRNARTTVVVASSDVRRVPYADYIVLLNEKGQIIEAGTSSELSHVFGFSEKPQATERKTDTARAPDAGADTVHQVLASTEDNLKSARQMGDSAVYKFYMKSAGNLTLIIFFISMAVFAFCDSFPNIWLKWWAEANAREPNADLGKWLGVYAALGVGAVVSVFVGTWALFIVVISRSAVYFHGMLIDTVSRAPMSLHAMVDSGVTVNRFSQDLALIDMELPSAALGVTTALSFGIAQCILIAVSSKYMAIVLPFLVLLFYAIQHFYLRTSRQMRLLDIEYKAPLYSQLIETLNGLPTIRAFHWEEESEKSNFSILDDSQRPSYLLYCLQRWLTFAVDMIIALMALILIVMTTTLREQIGPGYMGIALSNILAFSATMKATITSWVSLEVSLGAVARIKNFVSEVKPEDDSEGHVPETLSRDWPTEGAIELREVSASYASSGRVLKSISMSIQPGQKIGICGRTGSGKSSLTLCLFRMIDQDGGSITIDGVDISTLPHEFVRSRLVSVPQEPYIFDRSVRFNADPSESLSDDEIVAALRKVQLWEKVEQRGGLDAVINDNFFSQGQSQLLMCARAMLRKSKVVVLDEATSSLDDETSAIIDDVVRTWFEDRTVISIAHKLDSILDFDKVAVLDSGDLVEFDHPRALLSRDSVFRELYDHSPHKMNTGT</sequence>
<dbReference type="Gene3D" id="3.40.50.300">
    <property type="entry name" value="P-loop containing nucleotide triphosphate hydrolases"/>
    <property type="match status" value="2"/>
</dbReference>
<dbReference type="PROSITE" id="PS00211">
    <property type="entry name" value="ABC_TRANSPORTER_1"/>
    <property type="match status" value="1"/>
</dbReference>
<keyword evidence="2" id="KW-0813">Transport</keyword>
<dbReference type="Pfam" id="PF24357">
    <property type="entry name" value="TMD0_ABC"/>
    <property type="match status" value="1"/>
</dbReference>
<dbReference type="InterPro" id="IPR027417">
    <property type="entry name" value="P-loop_NTPase"/>
</dbReference>
<feature type="transmembrane region" description="Helical" evidence="10">
    <location>
        <begin position="547"/>
        <end position="565"/>
    </location>
</feature>
<evidence type="ECO:0000256" key="4">
    <source>
        <dbReference type="ARBA" id="ARBA00022741"/>
    </source>
</evidence>
<feature type="transmembrane region" description="Helical" evidence="10">
    <location>
        <begin position="412"/>
        <end position="435"/>
    </location>
</feature>
<evidence type="ECO:0000256" key="6">
    <source>
        <dbReference type="ARBA" id="ARBA00022989"/>
    </source>
</evidence>
<evidence type="ECO:0000256" key="5">
    <source>
        <dbReference type="ARBA" id="ARBA00022840"/>
    </source>
</evidence>
<dbReference type="CDD" id="cd18579">
    <property type="entry name" value="ABC_6TM_ABCC_D1"/>
    <property type="match status" value="1"/>
</dbReference>
<evidence type="ECO:0000313" key="13">
    <source>
        <dbReference type="EMBL" id="KAH7042800.1"/>
    </source>
</evidence>
<feature type="compositionally biased region" description="Basic and acidic residues" evidence="9">
    <location>
        <begin position="579"/>
        <end position="601"/>
    </location>
</feature>
<feature type="domain" description="ABC transporter" evidence="11">
    <location>
        <begin position="1234"/>
        <end position="1464"/>
    </location>
</feature>
<evidence type="ECO:0000256" key="2">
    <source>
        <dbReference type="ARBA" id="ARBA00022448"/>
    </source>
</evidence>
<dbReference type="EMBL" id="JAGTJR010000024">
    <property type="protein sequence ID" value="KAH7042800.1"/>
    <property type="molecule type" value="Genomic_DNA"/>
</dbReference>
<gene>
    <name evidence="13" type="ORF">B0J12DRAFT_673151</name>
</gene>
<dbReference type="InterPro" id="IPR003593">
    <property type="entry name" value="AAA+_ATPase"/>
</dbReference>
<accession>A0ABQ8G5A1</accession>
<feature type="transmembrane region" description="Helical" evidence="10">
    <location>
        <begin position="1029"/>
        <end position="1049"/>
    </location>
</feature>
<evidence type="ECO:0000256" key="8">
    <source>
        <dbReference type="ARBA" id="ARBA00023180"/>
    </source>
</evidence>
<evidence type="ECO:0000256" key="7">
    <source>
        <dbReference type="ARBA" id="ARBA00023136"/>
    </source>
</evidence>
<feature type="domain" description="ABC transmembrane type-1" evidence="12">
    <location>
        <begin position="284"/>
        <end position="560"/>
    </location>
</feature>
<keyword evidence="4" id="KW-0547">Nucleotide-binding</keyword>
<dbReference type="PANTHER" id="PTHR24223:SF399">
    <property type="entry name" value="ABC TRANSPORTER ATNG"/>
    <property type="match status" value="1"/>
</dbReference>
<comment type="subcellular location">
    <subcellularLocation>
        <location evidence="1">Membrane</location>
        <topology evidence="1">Multi-pass membrane protein</topology>
    </subcellularLocation>
</comment>
<feature type="transmembrane region" description="Helical" evidence="10">
    <location>
        <begin position="954"/>
        <end position="980"/>
    </location>
</feature>
<organism evidence="13 14">
    <name type="scientific">Macrophomina phaseolina</name>
    <dbReference type="NCBI Taxonomy" id="35725"/>
    <lineage>
        <taxon>Eukaryota</taxon>
        <taxon>Fungi</taxon>
        <taxon>Dikarya</taxon>
        <taxon>Ascomycota</taxon>
        <taxon>Pezizomycotina</taxon>
        <taxon>Dothideomycetes</taxon>
        <taxon>Dothideomycetes incertae sedis</taxon>
        <taxon>Botryosphaeriales</taxon>
        <taxon>Botryosphaeriaceae</taxon>
        <taxon>Macrophomina</taxon>
    </lineage>
</organism>
<dbReference type="Pfam" id="PF00005">
    <property type="entry name" value="ABC_tran"/>
    <property type="match status" value="2"/>
</dbReference>
<dbReference type="InterPro" id="IPR044746">
    <property type="entry name" value="ABCC_6TM_D1"/>
</dbReference>
<dbReference type="PROSITE" id="PS50893">
    <property type="entry name" value="ABC_TRANSPORTER_2"/>
    <property type="match status" value="2"/>
</dbReference>
<feature type="transmembrane region" description="Helical" evidence="10">
    <location>
        <begin position="912"/>
        <end position="934"/>
    </location>
</feature>
<proteinExistence type="predicted"/>
<feature type="transmembrane region" description="Helical" evidence="10">
    <location>
        <begin position="206"/>
        <end position="223"/>
    </location>
</feature>
<evidence type="ECO:0000256" key="10">
    <source>
        <dbReference type="SAM" id="Phobius"/>
    </source>
</evidence>